<keyword evidence="1" id="KW-0472">Membrane</keyword>
<dbReference type="Proteomes" id="UP000095728">
    <property type="component" value="Unassembled WGS sequence"/>
</dbReference>
<accession>A0A1E5RVR7</accession>
<dbReference type="AlphaFoldDB" id="A0A1E5RVR7"/>
<keyword evidence="1" id="KW-1133">Transmembrane helix</keyword>
<evidence type="ECO:0000313" key="2">
    <source>
        <dbReference type="EMBL" id="OEJ90974.1"/>
    </source>
</evidence>
<dbReference type="EMBL" id="LPNM01000003">
    <property type="protein sequence ID" value="OEJ90974.1"/>
    <property type="molecule type" value="Genomic_DNA"/>
</dbReference>
<evidence type="ECO:0000256" key="1">
    <source>
        <dbReference type="SAM" id="Phobius"/>
    </source>
</evidence>
<proteinExistence type="predicted"/>
<feature type="transmembrane region" description="Helical" evidence="1">
    <location>
        <begin position="47"/>
        <end position="64"/>
    </location>
</feature>
<comment type="caution">
    <text evidence="2">The sequence shown here is derived from an EMBL/GenBank/DDBJ whole genome shotgun (WGS) entry which is preliminary data.</text>
</comment>
<organism evidence="2 3">
    <name type="scientific">Hanseniaspora osmophila</name>
    <dbReference type="NCBI Taxonomy" id="56408"/>
    <lineage>
        <taxon>Eukaryota</taxon>
        <taxon>Fungi</taxon>
        <taxon>Dikarya</taxon>
        <taxon>Ascomycota</taxon>
        <taxon>Saccharomycotina</taxon>
        <taxon>Saccharomycetes</taxon>
        <taxon>Saccharomycodales</taxon>
        <taxon>Saccharomycodaceae</taxon>
        <taxon>Hanseniaspora</taxon>
    </lineage>
</organism>
<name>A0A1E5RVR7_9ASCO</name>
<reference evidence="3" key="1">
    <citation type="journal article" date="2016" name="Genome Announc.">
        <title>Genome sequences of three species of Hanseniaspora isolated from spontaneous wine fermentations.</title>
        <authorList>
            <person name="Sternes P.R."/>
            <person name="Lee D."/>
            <person name="Kutyna D.R."/>
            <person name="Borneman A.R."/>
        </authorList>
    </citation>
    <scope>NUCLEOTIDE SEQUENCE [LARGE SCALE GENOMIC DNA]</scope>
    <source>
        <strain evidence="3">AWRI3579</strain>
    </source>
</reference>
<keyword evidence="1" id="KW-0812">Transmembrane</keyword>
<gene>
    <name evidence="2" type="ORF">AWRI3579_g379</name>
</gene>
<dbReference type="InParanoid" id="A0A1E5RVR7"/>
<protein>
    <submittedName>
        <fullName evidence="2">Uncharacterized protein</fullName>
    </submittedName>
</protein>
<keyword evidence="3" id="KW-1185">Reference proteome</keyword>
<evidence type="ECO:0000313" key="3">
    <source>
        <dbReference type="Proteomes" id="UP000095728"/>
    </source>
</evidence>
<sequence length="70" mass="7875">MLSSRVLRFATSRSVMSASTKFSKDQVYKSSPTLWLGKEGKRLTKNIGIWAGFMAVCICWPYSIKFLAGH</sequence>